<proteinExistence type="inferred from homology"/>
<dbReference type="InterPro" id="IPR024156">
    <property type="entry name" value="Small_GTPase_ARF"/>
</dbReference>
<evidence type="ECO:0000256" key="6">
    <source>
        <dbReference type="ARBA" id="ARBA00022892"/>
    </source>
</evidence>
<keyword evidence="6" id="KW-0931">ER-Golgi transport</keyword>
<dbReference type="NCBIfam" id="TIGR00231">
    <property type="entry name" value="small_GTP"/>
    <property type="match status" value="1"/>
</dbReference>
<dbReference type="Gene3D" id="3.40.50.300">
    <property type="entry name" value="P-loop containing nucleotide triphosphate hydrolases"/>
    <property type="match status" value="1"/>
</dbReference>
<evidence type="ECO:0000256" key="1">
    <source>
        <dbReference type="ARBA" id="ARBA00004555"/>
    </source>
</evidence>
<dbReference type="SUPFAM" id="SSF52540">
    <property type="entry name" value="P-loop containing nucleoside triphosphate hydrolases"/>
    <property type="match status" value="1"/>
</dbReference>
<dbReference type="PANTHER" id="PTHR11711">
    <property type="entry name" value="ADP RIBOSYLATION FACTOR-RELATED"/>
    <property type="match status" value="1"/>
</dbReference>
<accession>A0A7S1WPB7</accession>
<dbReference type="FunFam" id="3.40.50.300:FF:003500">
    <property type="entry name" value="ADP-ribosylation factor 1"/>
    <property type="match status" value="1"/>
</dbReference>
<evidence type="ECO:0000256" key="2">
    <source>
        <dbReference type="ARBA" id="ARBA00010290"/>
    </source>
</evidence>
<dbReference type="GO" id="GO:0016192">
    <property type="term" value="P:vesicle-mediated transport"/>
    <property type="evidence" value="ECO:0007669"/>
    <property type="project" value="UniProtKB-KW"/>
</dbReference>
<dbReference type="InterPro" id="IPR027417">
    <property type="entry name" value="P-loop_NTPase"/>
</dbReference>
<comment type="subcellular location">
    <subcellularLocation>
        <location evidence="1">Golgi apparatus</location>
    </subcellularLocation>
</comment>
<evidence type="ECO:0000256" key="9">
    <source>
        <dbReference type="ARBA" id="ARBA00023134"/>
    </source>
</evidence>
<evidence type="ECO:0000256" key="12">
    <source>
        <dbReference type="PIRSR" id="PIRSR606689-2"/>
    </source>
</evidence>
<dbReference type="GO" id="GO:0003924">
    <property type="term" value="F:GTPase activity"/>
    <property type="evidence" value="ECO:0007669"/>
    <property type="project" value="InterPro"/>
</dbReference>
<dbReference type="EMBL" id="HBGE01095248">
    <property type="protein sequence ID" value="CAD9179924.1"/>
    <property type="molecule type" value="Transcribed_RNA"/>
</dbReference>
<feature type="binding site" evidence="12">
    <location>
        <position position="48"/>
    </location>
    <ligand>
        <name>Mg(2+)</name>
        <dbReference type="ChEBI" id="CHEBI:18420"/>
    </ligand>
</feature>
<keyword evidence="7" id="KW-0653">Protein transport</keyword>
<keyword evidence="3" id="KW-0813">Transport</keyword>
<name>A0A7S1WPB7_ALECA</name>
<evidence type="ECO:0000256" key="11">
    <source>
        <dbReference type="PIRSR" id="PIRSR606689-1"/>
    </source>
</evidence>
<comment type="similarity">
    <text evidence="2 13">Belongs to the small GTPase superfamily. Arf family.</text>
</comment>
<evidence type="ECO:0000313" key="14">
    <source>
        <dbReference type="EMBL" id="CAD9179924.1"/>
    </source>
</evidence>
<evidence type="ECO:0000256" key="13">
    <source>
        <dbReference type="RuleBase" id="RU003925"/>
    </source>
</evidence>
<evidence type="ECO:0000256" key="7">
    <source>
        <dbReference type="ARBA" id="ARBA00022927"/>
    </source>
</evidence>
<feature type="binding site" evidence="11">
    <location>
        <position position="70"/>
    </location>
    <ligand>
        <name>GTP</name>
        <dbReference type="ChEBI" id="CHEBI:37565"/>
    </ligand>
</feature>
<protein>
    <recommendedName>
        <fullName evidence="15">ADP-ribosylation factor</fullName>
    </recommendedName>
</protein>
<keyword evidence="5 11" id="KW-0547">Nucleotide-binding</keyword>
<evidence type="ECO:0000256" key="8">
    <source>
        <dbReference type="ARBA" id="ARBA00023034"/>
    </source>
</evidence>
<organism evidence="14">
    <name type="scientific">Alexandrium catenella</name>
    <name type="common">Red tide dinoflagellate</name>
    <name type="synonym">Gonyaulax catenella</name>
    <dbReference type="NCBI Taxonomy" id="2925"/>
    <lineage>
        <taxon>Eukaryota</taxon>
        <taxon>Sar</taxon>
        <taxon>Alveolata</taxon>
        <taxon>Dinophyceae</taxon>
        <taxon>Gonyaulacales</taxon>
        <taxon>Pyrocystaceae</taxon>
        <taxon>Alexandrium</taxon>
    </lineage>
</organism>
<sequence length="223" mass="24211">MGFIEAARRSLGLAKEPARVLFNGLDAAGKTTILYRMCRGEVVTTIPTIGFNVETLMWKAMEITAWDIGGRDKIRPLWRHYLQGTDGIVFVVDSSDHERVEDARQQLHDMLGEEEAKGVIVLIFAHKQDLPSAMTASELAEKLGLHSLRGKAWHIQPSSALTGDGLHEGLDWFVGALAQKRAGGEAGGKTGTEVQAAQSANCLARALALGTRLASPKLWLSLL</sequence>
<dbReference type="Pfam" id="PF00025">
    <property type="entry name" value="Arf"/>
    <property type="match status" value="1"/>
</dbReference>
<evidence type="ECO:0000256" key="5">
    <source>
        <dbReference type="ARBA" id="ARBA00022741"/>
    </source>
</evidence>
<dbReference type="InterPro" id="IPR005225">
    <property type="entry name" value="Small_GTP-bd"/>
</dbReference>
<dbReference type="GO" id="GO:0005794">
    <property type="term" value="C:Golgi apparatus"/>
    <property type="evidence" value="ECO:0007669"/>
    <property type="project" value="UniProtKB-SubCell"/>
</dbReference>
<feature type="binding site" evidence="12">
    <location>
        <position position="31"/>
    </location>
    <ligand>
        <name>Mg(2+)</name>
        <dbReference type="ChEBI" id="CHEBI:18420"/>
    </ligand>
</feature>
<dbReference type="InterPro" id="IPR006689">
    <property type="entry name" value="Small_GTPase_ARF/SAR"/>
</dbReference>
<evidence type="ECO:0000256" key="3">
    <source>
        <dbReference type="ARBA" id="ARBA00022448"/>
    </source>
</evidence>
<keyword evidence="12" id="KW-0460">Magnesium</keyword>
<dbReference type="GO" id="GO:0005525">
    <property type="term" value="F:GTP binding"/>
    <property type="evidence" value="ECO:0007669"/>
    <property type="project" value="UniProtKB-KW"/>
</dbReference>
<dbReference type="CDD" id="cd00878">
    <property type="entry name" value="Arf_Arl"/>
    <property type="match status" value="1"/>
</dbReference>
<reference evidence="14" key="1">
    <citation type="submission" date="2021-01" db="EMBL/GenBank/DDBJ databases">
        <authorList>
            <person name="Corre E."/>
            <person name="Pelletier E."/>
            <person name="Niang G."/>
            <person name="Scheremetjew M."/>
            <person name="Finn R."/>
            <person name="Kale V."/>
            <person name="Holt S."/>
            <person name="Cochrane G."/>
            <person name="Meng A."/>
            <person name="Brown T."/>
            <person name="Cohen L."/>
        </authorList>
    </citation>
    <scope>NUCLEOTIDE SEQUENCE</scope>
    <source>
        <strain evidence="14">OF101</strain>
    </source>
</reference>
<evidence type="ECO:0008006" key="15">
    <source>
        <dbReference type="Google" id="ProtNLM"/>
    </source>
</evidence>
<keyword evidence="10" id="KW-0449">Lipoprotein</keyword>
<dbReference type="PROSITE" id="PS51417">
    <property type="entry name" value="ARF"/>
    <property type="match status" value="1"/>
</dbReference>
<evidence type="ECO:0000256" key="4">
    <source>
        <dbReference type="ARBA" id="ARBA00022707"/>
    </source>
</evidence>
<dbReference type="GO" id="GO:0015031">
    <property type="term" value="P:protein transport"/>
    <property type="evidence" value="ECO:0007669"/>
    <property type="project" value="UniProtKB-KW"/>
</dbReference>
<evidence type="ECO:0000256" key="10">
    <source>
        <dbReference type="ARBA" id="ARBA00023288"/>
    </source>
</evidence>
<dbReference type="PRINTS" id="PR00328">
    <property type="entry name" value="SAR1GTPBP"/>
</dbReference>
<keyword evidence="12" id="KW-0479">Metal-binding</keyword>
<dbReference type="SMART" id="SM00175">
    <property type="entry name" value="RAB"/>
    <property type="match status" value="1"/>
</dbReference>
<gene>
    <name evidence="14" type="ORF">ACAT0790_LOCUS56696</name>
</gene>
<dbReference type="GO" id="GO:0046872">
    <property type="term" value="F:metal ion binding"/>
    <property type="evidence" value="ECO:0007669"/>
    <property type="project" value="UniProtKB-KW"/>
</dbReference>
<dbReference type="SMART" id="SM00178">
    <property type="entry name" value="SAR"/>
    <property type="match status" value="1"/>
</dbReference>
<dbReference type="SMART" id="SM00177">
    <property type="entry name" value="ARF"/>
    <property type="match status" value="1"/>
</dbReference>
<keyword evidence="9 11" id="KW-0342">GTP-binding</keyword>
<feature type="binding site" evidence="11">
    <location>
        <begin position="24"/>
        <end position="31"/>
    </location>
    <ligand>
        <name>GTP</name>
        <dbReference type="ChEBI" id="CHEBI:37565"/>
    </ligand>
</feature>
<keyword evidence="8" id="KW-0333">Golgi apparatus</keyword>
<keyword evidence="4" id="KW-0519">Myristate</keyword>
<dbReference type="AlphaFoldDB" id="A0A7S1WPB7"/>